<evidence type="ECO:0008006" key="3">
    <source>
        <dbReference type="Google" id="ProtNLM"/>
    </source>
</evidence>
<name>A0ABX3FE55_9VIBR</name>
<evidence type="ECO:0000313" key="1">
    <source>
        <dbReference type="EMBL" id="OLQ87833.1"/>
    </source>
</evidence>
<accession>A0ABX3FE55</accession>
<dbReference type="SUPFAM" id="SSF160214">
    <property type="entry name" value="FlaG-like"/>
    <property type="match status" value="1"/>
</dbReference>
<dbReference type="Proteomes" id="UP000186039">
    <property type="component" value="Unassembled WGS sequence"/>
</dbReference>
<evidence type="ECO:0000313" key="2">
    <source>
        <dbReference type="Proteomes" id="UP000186039"/>
    </source>
</evidence>
<dbReference type="InterPro" id="IPR005186">
    <property type="entry name" value="FlaG"/>
</dbReference>
<reference evidence="1 2" key="1">
    <citation type="submission" date="2016-09" db="EMBL/GenBank/DDBJ databases">
        <title>Genomic Taxonomy of the Vibrionaceae.</title>
        <authorList>
            <person name="Gonzalez-Castillo A."/>
            <person name="Gomez-Gil B."/>
            <person name="Enciso-Ibarra K."/>
        </authorList>
    </citation>
    <scope>NUCLEOTIDE SEQUENCE [LARGE SCALE GENOMIC DNA]</scope>
    <source>
        <strain evidence="1 2">CAIM 1902</strain>
    </source>
</reference>
<dbReference type="Pfam" id="PF03646">
    <property type="entry name" value="FlaG"/>
    <property type="match status" value="1"/>
</dbReference>
<sequence>MSLTVNSHSVYVPEQNIIKPEQVDSLVKKSVDDVITEQYTSPSILPMFSNENSVPTNQIKVANIAEYLNDRLSEFSSDLSAEVVQQGGNKFVEIKDTENGVIIKRISDERLLDYMSQREHQRGLLLNTKI</sequence>
<comment type="caution">
    <text evidence="1">The sequence shown here is derived from an EMBL/GenBank/DDBJ whole genome shotgun (WGS) entry which is preliminary data.</text>
</comment>
<organism evidence="1 2">
    <name type="scientific">Vibrio panuliri</name>
    <dbReference type="NCBI Taxonomy" id="1381081"/>
    <lineage>
        <taxon>Bacteria</taxon>
        <taxon>Pseudomonadati</taxon>
        <taxon>Pseudomonadota</taxon>
        <taxon>Gammaproteobacteria</taxon>
        <taxon>Vibrionales</taxon>
        <taxon>Vibrionaceae</taxon>
        <taxon>Vibrio</taxon>
    </lineage>
</organism>
<dbReference type="InterPro" id="IPR035924">
    <property type="entry name" value="FlaG-like_sf"/>
</dbReference>
<protein>
    <recommendedName>
        <fullName evidence="3">Flagellar protein FlaG</fullName>
    </recommendedName>
</protein>
<dbReference type="EMBL" id="MJMH01000195">
    <property type="protein sequence ID" value="OLQ87833.1"/>
    <property type="molecule type" value="Genomic_DNA"/>
</dbReference>
<gene>
    <name evidence="1" type="ORF">BIY20_02330</name>
</gene>
<keyword evidence="2" id="KW-1185">Reference proteome</keyword>
<dbReference type="RefSeq" id="WP_075715768.1">
    <property type="nucleotide sequence ID" value="NZ_AP019654.1"/>
</dbReference>
<dbReference type="Gene3D" id="3.30.160.170">
    <property type="entry name" value="FlaG-like"/>
    <property type="match status" value="1"/>
</dbReference>
<proteinExistence type="predicted"/>